<feature type="compositionally biased region" description="Low complexity" evidence="1">
    <location>
        <begin position="197"/>
        <end position="212"/>
    </location>
</feature>
<protein>
    <submittedName>
        <fullName evidence="2">Uncharacterized protein</fullName>
    </submittedName>
</protein>
<comment type="caution">
    <text evidence="2">The sequence shown here is derived from an EMBL/GenBank/DDBJ whole genome shotgun (WGS) entry which is preliminary data.</text>
</comment>
<accession>A0AAW1R943</accession>
<dbReference type="AlphaFoldDB" id="A0AAW1R943"/>
<feature type="compositionally biased region" description="Polar residues" evidence="1">
    <location>
        <begin position="60"/>
        <end position="73"/>
    </location>
</feature>
<feature type="compositionally biased region" description="Low complexity" evidence="1">
    <location>
        <begin position="153"/>
        <end position="171"/>
    </location>
</feature>
<sequence>MSSVADRPPPTWRRKSNIGQSKSDVSPTKVQASLSPRAVLPPLSEASAGSSPEPDRHLQKNTTWPRSKSSELNSVWDGPITPFHDPGNLGTATAVTNKLASISLSKPQAGDTLETIKASWHEADVAAANGVDDDVADYAEDQPLTARARKMNSAFSDQADSPSSSRSVSRASSHRRHQSWAGTPSTADKGHRRTSSGGEALPTPGAATPLPEDAFSDTAAQCRSTDGTEPALHNPATVSARPPPKNAIAYPVSQGLKIVRKSQEPELISWDEIKAQKDVYQAVTTADGLHALVKAPSGVKGSVDEKEYEVLLVADGPRKPPLSLVESVTQMYAAAPAPPYMAPYAAGYPGPASPPSSLARVPSVSPATPVISAPPNTPMGGVFLSPAPAIPTPQRQSSLQAGQSVLPLQGFMPAAAVQPGQTPIIRQPSNVASALHPASSQGPAVLSASNQAAALAQLGKGLMERSCSVDSLDMVLEGLPHASKAPPAAPTPAPPQSCLQPPAPAGGTAPAGSRRQHDPFGESTVW</sequence>
<feature type="region of interest" description="Disordered" evidence="1">
    <location>
        <begin position="129"/>
        <end position="246"/>
    </location>
</feature>
<dbReference type="EMBL" id="JALJOR010000001">
    <property type="protein sequence ID" value="KAK9830075.1"/>
    <property type="molecule type" value="Genomic_DNA"/>
</dbReference>
<feature type="region of interest" description="Disordered" evidence="1">
    <location>
        <begin position="483"/>
        <end position="526"/>
    </location>
</feature>
<evidence type="ECO:0000313" key="2">
    <source>
        <dbReference type="EMBL" id="KAK9830075.1"/>
    </source>
</evidence>
<evidence type="ECO:0000313" key="3">
    <source>
        <dbReference type="Proteomes" id="UP001489004"/>
    </source>
</evidence>
<feature type="compositionally biased region" description="Polar residues" evidence="1">
    <location>
        <begin position="218"/>
        <end position="227"/>
    </location>
</feature>
<feature type="region of interest" description="Disordered" evidence="1">
    <location>
        <begin position="1"/>
        <end position="87"/>
    </location>
</feature>
<reference evidence="2 3" key="1">
    <citation type="journal article" date="2024" name="Nat. Commun.">
        <title>Phylogenomics reveals the evolutionary origins of lichenization in chlorophyte algae.</title>
        <authorList>
            <person name="Puginier C."/>
            <person name="Libourel C."/>
            <person name="Otte J."/>
            <person name="Skaloud P."/>
            <person name="Haon M."/>
            <person name="Grisel S."/>
            <person name="Petersen M."/>
            <person name="Berrin J.G."/>
            <person name="Delaux P.M."/>
            <person name="Dal Grande F."/>
            <person name="Keller J."/>
        </authorList>
    </citation>
    <scope>NUCLEOTIDE SEQUENCE [LARGE SCALE GENOMIC DNA]</scope>
    <source>
        <strain evidence="2 3">SAG 2043</strain>
    </source>
</reference>
<evidence type="ECO:0000256" key="1">
    <source>
        <dbReference type="SAM" id="MobiDB-lite"/>
    </source>
</evidence>
<feature type="compositionally biased region" description="Polar residues" evidence="1">
    <location>
        <begin position="17"/>
        <end position="34"/>
    </location>
</feature>
<feature type="compositionally biased region" description="Acidic residues" evidence="1">
    <location>
        <begin position="131"/>
        <end position="140"/>
    </location>
</feature>
<proteinExistence type="predicted"/>
<gene>
    <name evidence="2" type="ORF">WJX72_009617</name>
</gene>
<keyword evidence="3" id="KW-1185">Reference proteome</keyword>
<name>A0AAW1R943_9CHLO</name>
<organism evidence="2 3">
    <name type="scientific">[Myrmecia] bisecta</name>
    <dbReference type="NCBI Taxonomy" id="41462"/>
    <lineage>
        <taxon>Eukaryota</taxon>
        <taxon>Viridiplantae</taxon>
        <taxon>Chlorophyta</taxon>
        <taxon>core chlorophytes</taxon>
        <taxon>Trebouxiophyceae</taxon>
        <taxon>Trebouxiales</taxon>
        <taxon>Trebouxiaceae</taxon>
        <taxon>Myrmecia</taxon>
    </lineage>
</organism>
<dbReference type="Proteomes" id="UP001489004">
    <property type="component" value="Unassembled WGS sequence"/>
</dbReference>